<gene>
    <name evidence="2" type="ORF">EJP67_18490</name>
</gene>
<name>A0A3S0XG15_9BURK</name>
<proteinExistence type="predicted"/>
<dbReference type="Proteomes" id="UP000281118">
    <property type="component" value="Unassembled WGS sequence"/>
</dbReference>
<dbReference type="EMBL" id="RXFT01000007">
    <property type="protein sequence ID" value="RUR69050.1"/>
    <property type="molecule type" value="Genomic_DNA"/>
</dbReference>
<sequence>MATCSGTPPPQPAFKDIRNQRPSTAEEKAALCLTLGELCRKVPHSICNGGVKSVREWRAHLEQAKKVLGAKRSSIAELTNAIAQMRSYA</sequence>
<evidence type="ECO:0000313" key="3">
    <source>
        <dbReference type="Proteomes" id="UP000281118"/>
    </source>
</evidence>
<accession>A0A3S0XG15</accession>
<protein>
    <submittedName>
        <fullName evidence="2">Uncharacterized protein</fullName>
    </submittedName>
</protein>
<dbReference type="AlphaFoldDB" id="A0A3S0XG15"/>
<reference evidence="2 3" key="1">
    <citation type="submission" date="2018-12" db="EMBL/GenBank/DDBJ databases">
        <title>The genome sequences of Variovorax guangxiensis DSM 27352.</title>
        <authorList>
            <person name="Gao J."/>
            <person name="Sun J."/>
        </authorList>
    </citation>
    <scope>NUCLEOTIDE SEQUENCE [LARGE SCALE GENOMIC DNA]</scope>
    <source>
        <strain evidence="2 3">DSM 27352</strain>
    </source>
</reference>
<feature type="region of interest" description="Disordered" evidence="1">
    <location>
        <begin position="1"/>
        <end position="22"/>
    </location>
</feature>
<dbReference type="OrthoDB" id="9896815at2"/>
<evidence type="ECO:0000313" key="2">
    <source>
        <dbReference type="EMBL" id="RUR69050.1"/>
    </source>
</evidence>
<comment type="caution">
    <text evidence="2">The sequence shown here is derived from an EMBL/GenBank/DDBJ whole genome shotgun (WGS) entry which is preliminary data.</text>
</comment>
<dbReference type="RefSeq" id="WP_126023165.1">
    <property type="nucleotide sequence ID" value="NZ_RXFT01000007.1"/>
</dbReference>
<evidence type="ECO:0000256" key="1">
    <source>
        <dbReference type="SAM" id="MobiDB-lite"/>
    </source>
</evidence>
<organism evidence="2 3">
    <name type="scientific">Variovorax guangxiensis</name>
    <dbReference type="NCBI Taxonomy" id="1775474"/>
    <lineage>
        <taxon>Bacteria</taxon>
        <taxon>Pseudomonadati</taxon>
        <taxon>Pseudomonadota</taxon>
        <taxon>Betaproteobacteria</taxon>
        <taxon>Burkholderiales</taxon>
        <taxon>Comamonadaceae</taxon>
        <taxon>Variovorax</taxon>
    </lineage>
</organism>